<feature type="transmembrane region" description="Helical" evidence="4">
    <location>
        <begin position="328"/>
        <end position="347"/>
    </location>
</feature>
<comment type="caution">
    <text evidence="6">The sequence shown here is derived from an EMBL/GenBank/DDBJ whole genome shotgun (WGS) entry which is preliminary data.</text>
</comment>
<gene>
    <name evidence="6" type="ORF">HJC23_012320</name>
</gene>
<feature type="region of interest" description="Disordered" evidence="3">
    <location>
        <begin position="1"/>
        <end position="99"/>
    </location>
</feature>
<evidence type="ECO:0000313" key="7">
    <source>
        <dbReference type="Proteomes" id="UP001516023"/>
    </source>
</evidence>
<reference evidence="6 7" key="1">
    <citation type="journal article" date="2020" name="G3 (Bethesda)">
        <title>Improved Reference Genome for Cyclotella cryptica CCMP332, a Model for Cell Wall Morphogenesis, Salinity Adaptation, and Lipid Production in Diatoms (Bacillariophyta).</title>
        <authorList>
            <person name="Roberts W.R."/>
            <person name="Downey K.M."/>
            <person name="Ruck E.C."/>
            <person name="Traller J.C."/>
            <person name="Alverson A.J."/>
        </authorList>
    </citation>
    <scope>NUCLEOTIDE SEQUENCE [LARGE SCALE GENOMIC DNA]</scope>
    <source>
        <strain evidence="6 7">CCMP332</strain>
    </source>
</reference>
<proteinExistence type="predicted"/>
<feature type="domain" description="PPIase cyclophilin-type" evidence="5">
    <location>
        <begin position="97"/>
        <end position="242"/>
    </location>
</feature>
<feature type="compositionally biased region" description="Acidic residues" evidence="3">
    <location>
        <begin position="27"/>
        <end position="36"/>
    </location>
</feature>
<feature type="compositionally biased region" description="Acidic residues" evidence="3">
    <location>
        <begin position="44"/>
        <end position="64"/>
    </location>
</feature>
<keyword evidence="4" id="KW-0472">Membrane</keyword>
<evidence type="ECO:0000259" key="5">
    <source>
        <dbReference type="PROSITE" id="PS50072"/>
    </source>
</evidence>
<keyword evidence="2" id="KW-0539">Nucleus</keyword>
<sequence>MDYDDASRPHQAENLQDAQDNAFDPYAGEEENEGGDDIEKNTEGEAEEEPDEAEEHDGEQDEEAEREKQDESDDVKSDPEYQVWRPNDPIHQGPPDQHSIITCSTSAGPLRMHFHRAWSPHGYERATTLFERHYYDQSHFFRVVPHFLVQFGIGYTKDEELRQLSQSTIPDDLKRSDLLPFKEGMISFAGSGPNSRSSQLFIAYDKAQSLGTSPWETPFGEVIGEDSLETVRKFYQGYGDMPPWGKGPQQGPIHNRGSSYIEENFPLLDKFDTCQVKRVSEIPKVKEEGASLTNSGNVRKGGVNNNMEKAKIGSPLNAALSQSEKLPLVKLLILLAAAVVVILGLGLRRRRKKKVGKSV</sequence>
<keyword evidence="4" id="KW-1133">Transmembrane helix</keyword>
<evidence type="ECO:0000256" key="1">
    <source>
        <dbReference type="ARBA" id="ARBA00004123"/>
    </source>
</evidence>
<protein>
    <recommendedName>
        <fullName evidence="5">PPIase cyclophilin-type domain-containing protein</fullName>
    </recommendedName>
</protein>
<dbReference type="SUPFAM" id="SSF50891">
    <property type="entry name" value="Cyclophilin-like"/>
    <property type="match status" value="1"/>
</dbReference>
<evidence type="ECO:0000256" key="4">
    <source>
        <dbReference type="SAM" id="Phobius"/>
    </source>
</evidence>
<comment type="subcellular location">
    <subcellularLocation>
        <location evidence="1">Nucleus</location>
    </subcellularLocation>
</comment>
<dbReference type="InterPro" id="IPR044666">
    <property type="entry name" value="Cyclophilin_A-like"/>
</dbReference>
<evidence type="ECO:0000313" key="6">
    <source>
        <dbReference type="EMBL" id="KAL3798029.1"/>
    </source>
</evidence>
<dbReference type="PANTHER" id="PTHR45625">
    <property type="entry name" value="PEPTIDYL-PROLYL CIS-TRANS ISOMERASE-RELATED"/>
    <property type="match status" value="1"/>
</dbReference>
<dbReference type="PROSITE" id="PS50072">
    <property type="entry name" value="CSA_PPIASE_2"/>
    <property type="match status" value="1"/>
</dbReference>
<dbReference type="EMBL" id="JABMIG020000049">
    <property type="protein sequence ID" value="KAL3798029.1"/>
    <property type="molecule type" value="Genomic_DNA"/>
</dbReference>
<name>A0ABD3QDI9_9STRA</name>
<dbReference type="Pfam" id="PF00160">
    <property type="entry name" value="Pro_isomerase"/>
    <property type="match status" value="1"/>
</dbReference>
<dbReference type="PANTHER" id="PTHR45625:SF6">
    <property type="entry name" value="SPLICEOSOME-ASSOCIATED PROTEIN CWC27 HOMOLOG"/>
    <property type="match status" value="1"/>
</dbReference>
<feature type="compositionally biased region" description="Basic and acidic residues" evidence="3">
    <location>
        <begin position="65"/>
        <end position="79"/>
    </location>
</feature>
<dbReference type="InterPro" id="IPR002130">
    <property type="entry name" value="Cyclophilin-type_PPIase_dom"/>
</dbReference>
<keyword evidence="4" id="KW-0812">Transmembrane</keyword>
<evidence type="ECO:0000256" key="2">
    <source>
        <dbReference type="ARBA" id="ARBA00023242"/>
    </source>
</evidence>
<dbReference type="InterPro" id="IPR029000">
    <property type="entry name" value="Cyclophilin-like_dom_sf"/>
</dbReference>
<dbReference type="Gene3D" id="2.40.100.10">
    <property type="entry name" value="Cyclophilin-like"/>
    <property type="match status" value="1"/>
</dbReference>
<dbReference type="AlphaFoldDB" id="A0ABD3QDI9"/>
<organism evidence="6 7">
    <name type="scientific">Cyclotella cryptica</name>
    <dbReference type="NCBI Taxonomy" id="29204"/>
    <lineage>
        <taxon>Eukaryota</taxon>
        <taxon>Sar</taxon>
        <taxon>Stramenopiles</taxon>
        <taxon>Ochrophyta</taxon>
        <taxon>Bacillariophyta</taxon>
        <taxon>Coscinodiscophyceae</taxon>
        <taxon>Thalassiosirophycidae</taxon>
        <taxon>Stephanodiscales</taxon>
        <taxon>Stephanodiscaceae</taxon>
        <taxon>Cyclotella</taxon>
    </lineage>
</organism>
<feature type="compositionally biased region" description="Basic and acidic residues" evidence="3">
    <location>
        <begin position="1"/>
        <end position="11"/>
    </location>
</feature>
<dbReference type="GO" id="GO:0005634">
    <property type="term" value="C:nucleus"/>
    <property type="evidence" value="ECO:0007669"/>
    <property type="project" value="UniProtKB-SubCell"/>
</dbReference>
<accession>A0ABD3QDI9</accession>
<dbReference type="Proteomes" id="UP001516023">
    <property type="component" value="Unassembled WGS sequence"/>
</dbReference>
<evidence type="ECO:0000256" key="3">
    <source>
        <dbReference type="SAM" id="MobiDB-lite"/>
    </source>
</evidence>
<keyword evidence="7" id="KW-1185">Reference proteome</keyword>